<accession>A0ABM1VSM6</accession>
<feature type="compositionally biased region" description="Basic residues" evidence="3">
    <location>
        <begin position="166"/>
        <end position="179"/>
    </location>
</feature>
<keyword evidence="4" id="KW-1185">Reference proteome</keyword>
<dbReference type="GeneID" id="118477126"/>
<dbReference type="RefSeq" id="XP_035825418.1">
    <property type="nucleotide sequence ID" value="XM_035969525.1"/>
</dbReference>
<dbReference type="PANTHER" id="PTHR34415:SF1">
    <property type="entry name" value="INTEGRASE CATALYTIC DOMAIN-CONTAINING PROTEIN"/>
    <property type="match status" value="1"/>
</dbReference>
<feature type="region of interest" description="Disordered" evidence="3">
    <location>
        <begin position="80"/>
        <end position="115"/>
    </location>
</feature>
<evidence type="ECO:0000256" key="3">
    <source>
        <dbReference type="SAM" id="MobiDB-lite"/>
    </source>
</evidence>
<keyword evidence="2" id="KW-0539">Nucleus</keyword>
<evidence type="ECO:0000313" key="5">
    <source>
        <dbReference type="RefSeq" id="XP_035825418.1"/>
    </source>
</evidence>
<protein>
    <submittedName>
        <fullName evidence="5">Uncharacterized protein LOC118477126</fullName>
    </submittedName>
</protein>
<dbReference type="Proteomes" id="UP000694888">
    <property type="component" value="Unplaced"/>
</dbReference>
<feature type="region of interest" description="Disordered" evidence="3">
    <location>
        <begin position="227"/>
        <end position="258"/>
    </location>
</feature>
<feature type="region of interest" description="Disordered" evidence="3">
    <location>
        <begin position="160"/>
        <end position="179"/>
    </location>
</feature>
<evidence type="ECO:0000256" key="1">
    <source>
        <dbReference type="ARBA" id="ARBA00004123"/>
    </source>
</evidence>
<dbReference type="PANTHER" id="PTHR34415">
    <property type="entry name" value="INTEGRASE CATALYTIC DOMAIN-CONTAINING PROTEIN"/>
    <property type="match status" value="1"/>
</dbReference>
<feature type="region of interest" description="Disordered" evidence="3">
    <location>
        <begin position="463"/>
        <end position="542"/>
    </location>
</feature>
<feature type="region of interest" description="Disordered" evidence="3">
    <location>
        <begin position="571"/>
        <end position="669"/>
    </location>
</feature>
<feature type="compositionally biased region" description="Polar residues" evidence="3">
    <location>
        <begin position="524"/>
        <end position="533"/>
    </location>
</feature>
<proteinExistence type="predicted"/>
<evidence type="ECO:0000256" key="2">
    <source>
        <dbReference type="ARBA" id="ARBA00023242"/>
    </source>
</evidence>
<feature type="compositionally biased region" description="Low complexity" evidence="3">
    <location>
        <begin position="80"/>
        <end position="89"/>
    </location>
</feature>
<comment type="subcellular location">
    <subcellularLocation>
        <location evidence="1">Nucleus</location>
    </subcellularLocation>
</comment>
<feature type="compositionally biased region" description="Polar residues" evidence="3">
    <location>
        <begin position="654"/>
        <end position="669"/>
    </location>
</feature>
<gene>
    <name evidence="5" type="primary">LOC118477126</name>
</gene>
<dbReference type="PROSITE" id="PS00354">
    <property type="entry name" value="HMGI_Y"/>
    <property type="match status" value="1"/>
</dbReference>
<feature type="compositionally biased region" description="Basic and acidic residues" evidence="3">
    <location>
        <begin position="487"/>
        <end position="518"/>
    </location>
</feature>
<feature type="compositionally biased region" description="Polar residues" evidence="3">
    <location>
        <begin position="463"/>
        <end position="482"/>
    </location>
</feature>
<dbReference type="InterPro" id="IPR000637">
    <property type="entry name" value="HMGI/Y_DNA-bd_CS"/>
</dbReference>
<evidence type="ECO:0000313" key="4">
    <source>
        <dbReference type="Proteomes" id="UP000694888"/>
    </source>
</evidence>
<name>A0ABM1VSM6_APLCA</name>
<organism evidence="4 5">
    <name type="scientific">Aplysia californica</name>
    <name type="common">California sea hare</name>
    <dbReference type="NCBI Taxonomy" id="6500"/>
    <lineage>
        <taxon>Eukaryota</taxon>
        <taxon>Metazoa</taxon>
        <taxon>Spiralia</taxon>
        <taxon>Lophotrochozoa</taxon>
        <taxon>Mollusca</taxon>
        <taxon>Gastropoda</taxon>
        <taxon>Heterobranchia</taxon>
        <taxon>Euthyneura</taxon>
        <taxon>Tectipleura</taxon>
        <taxon>Aplysiida</taxon>
        <taxon>Aplysioidea</taxon>
        <taxon>Aplysiidae</taxon>
        <taxon>Aplysia</taxon>
    </lineage>
</organism>
<sequence>MSGAILCLMNAPLIPCTLDVSPRLSMEEHTEDTKISTDINISSESQDSFDERTKGIGLLIKAADKNMSLLEAVNQSSSSNISLASVSSSKPTMSKTKDPPKPANAIPKNVYRPGQLPGRTKTQLQEFRASLGVPNVGEKAVSSVTDKVLAVTVDPSLILDSDAPKKRGRGRPRKHPAPFKRKVNKSYSYLKKKTKIFPVRVESKDKGAEIEALEKIDSYSMALEMGYSDPHMKSNSDSQCSKDPASDPEEEEVSKKTISPVENIQQVIDYMINCGCACLLSLSVQDIALHRFKLTTMERQPRDFFIMGLLCSSVVSSTKTTTNHIRQRNTYHYRFRNIRICQVCFLFVNNIREKYMKRLKKHFLENGPEFRTHGNQGRKPHNALRTDDVSDVVDFILKYAAIQGVPAPRPPKNAKARRVVRLPSTDTFTSVYKQYKELCNHTGKKELGLTSFKKIWNSQVGHVKVSQKNSPKDGSSCAQASMSGIPGKDDALKRETARKKKETEKGEKRQRKVRDMPLKKARLNPQNQEDSMQPPQPVSLPFDLNAVDMPQTPIMSFSMYLNEGAGNVETPFQHNMLMPHSSMPHPHHHVPQGGMPHPPHPHLDNGTPSSSPRPHMQSMPSALPPPSAHPLTAHTSGPGNLPQRNFPIPGQPFLPSSQAGLHSHQWYMQ</sequence>
<reference evidence="5" key="1">
    <citation type="submission" date="2025-08" db="UniProtKB">
        <authorList>
            <consortium name="RefSeq"/>
        </authorList>
    </citation>
    <scope>IDENTIFICATION</scope>
</reference>